<dbReference type="Proteomes" id="UP001592530">
    <property type="component" value="Unassembled WGS sequence"/>
</dbReference>
<dbReference type="NCBIfam" id="NF042914">
    <property type="entry name" value="SAV915_dom"/>
    <property type="match status" value="1"/>
</dbReference>
<dbReference type="Proteomes" id="UP001592582">
    <property type="component" value="Unassembled WGS sequence"/>
</dbReference>
<evidence type="ECO:0000313" key="2">
    <source>
        <dbReference type="EMBL" id="MFC1412627.1"/>
    </source>
</evidence>
<dbReference type="EMBL" id="JBHEZY010000011">
    <property type="protein sequence ID" value="MFC1433948.1"/>
    <property type="molecule type" value="Genomic_DNA"/>
</dbReference>
<keyword evidence="5" id="KW-1185">Reference proteome</keyword>
<proteinExistence type="predicted"/>
<dbReference type="InterPro" id="IPR049975">
    <property type="entry name" value="SAV_915-like_dom"/>
</dbReference>
<evidence type="ECO:0000313" key="4">
    <source>
        <dbReference type="Proteomes" id="UP001592530"/>
    </source>
</evidence>
<evidence type="ECO:0000313" key="5">
    <source>
        <dbReference type="Proteomes" id="UP001592582"/>
    </source>
</evidence>
<sequence>MSEDHTHRALFAPVCDNGCGFTLRLFRDRDGSRCSVAFTTPERLAAVLGSGQGWVELAEPALRDMVRPLGVRQLVVDPNLIAPPVKPHRYPHPQPQFLPQPPRAVARPGATLVGATGAKALPYPHTP</sequence>
<dbReference type="RefSeq" id="WP_380513491.1">
    <property type="nucleotide sequence ID" value="NZ_JBHEZX010000012.1"/>
</dbReference>
<gene>
    <name evidence="3" type="ORF">ACEZDB_25175</name>
    <name evidence="2" type="ORF">ACEZDG_25490</name>
</gene>
<evidence type="ECO:0000256" key="1">
    <source>
        <dbReference type="SAM" id="MobiDB-lite"/>
    </source>
</evidence>
<reference evidence="4 5" key="1">
    <citation type="submission" date="2024-09" db="EMBL/GenBank/DDBJ databases">
        <authorList>
            <person name="Lee S.D."/>
        </authorList>
    </citation>
    <scope>NUCLEOTIDE SEQUENCE [LARGE SCALE GENOMIC DNA]</scope>
    <source>
        <strain evidence="2 5">N1-1</strain>
        <strain evidence="3 4">N1-3</strain>
    </source>
</reference>
<feature type="region of interest" description="Disordered" evidence="1">
    <location>
        <begin position="85"/>
        <end position="105"/>
    </location>
</feature>
<comment type="caution">
    <text evidence="2">The sequence shown here is derived from an EMBL/GenBank/DDBJ whole genome shotgun (WGS) entry which is preliminary data.</text>
</comment>
<name>A0ABV6VGA1_9ACTN</name>
<evidence type="ECO:0000313" key="3">
    <source>
        <dbReference type="EMBL" id="MFC1433948.1"/>
    </source>
</evidence>
<protein>
    <submittedName>
        <fullName evidence="2">SAV_915 family protein</fullName>
    </submittedName>
</protein>
<accession>A0ABV6VGA1</accession>
<organism evidence="2 5">
    <name type="scientific">Streptacidiphilus alkalitolerans</name>
    <dbReference type="NCBI Taxonomy" id="3342712"/>
    <lineage>
        <taxon>Bacteria</taxon>
        <taxon>Bacillati</taxon>
        <taxon>Actinomycetota</taxon>
        <taxon>Actinomycetes</taxon>
        <taxon>Kitasatosporales</taxon>
        <taxon>Streptomycetaceae</taxon>
        <taxon>Streptacidiphilus</taxon>
    </lineage>
</organism>
<dbReference type="EMBL" id="JBHEZX010000012">
    <property type="protein sequence ID" value="MFC1412627.1"/>
    <property type="molecule type" value="Genomic_DNA"/>
</dbReference>
<feature type="compositionally biased region" description="Pro residues" evidence="1">
    <location>
        <begin position="92"/>
        <end position="102"/>
    </location>
</feature>